<feature type="transmembrane region" description="Helical" evidence="4">
    <location>
        <begin position="341"/>
        <end position="358"/>
    </location>
</feature>
<feature type="transmembrane region" description="Helical" evidence="4">
    <location>
        <begin position="276"/>
        <end position="293"/>
    </location>
</feature>
<dbReference type="InterPro" id="IPR020846">
    <property type="entry name" value="MFS_dom"/>
</dbReference>
<feature type="transmembrane region" description="Helical" evidence="4">
    <location>
        <begin position="364"/>
        <end position="387"/>
    </location>
</feature>
<dbReference type="PROSITE" id="PS50850">
    <property type="entry name" value="MFS"/>
    <property type="match status" value="1"/>
</dbReference>
<dbReference type="Proteomes" id="UP000222366">
    <property type="component" value="Unassembled WGS sequence"/>
</dbReference>
<dbReference type="AlphaFoldDB" id="A0A2D0KC11"/>
<dbReference type="EMBL" id="NJAJ01000045">
    <property type="protein sequence ID" value="PHM60845.1"/>
    <property type="molecule type" value="Genomic_DNA"/>
</dbReference>
<accession>A0A2D0KC11</accession>
<dbReference type="PANTHER" id="PTHR23534">
    <property type="entry name" value="MFS PERMEASE"/>
    <property type="match status" value="1"/>
</dbReference>
<feature type="transmembrane region" description="Helical" evidence="4">
    <location>
        <begin position="37"/>
        <end position="57"/>
    </location>
</feature>
<evidence type="ECO:0000313" key="6">
    <source>
        <dbReference type="EMBL" id="PHM60845.1"/>
    </source>
</evidence>
<evidence type="ECO:0000256" key="1">
    <source>
        <dbReference type="ARBA" id="ARBA00022692"/>
    </source>
</evidence>
<dbReference type="Gene3D" id="1.20.1250.20">
    <property type="entry name" value="MFS general substrate transporter like domains"/>
    <property type="match status" value="1"/>
</dbReference>
<feature type="transmembrane region" description="Helical" evidence="4">
    <location>
        <begin position="12"/>
        <end position="31"/>
    </location>
</feature>
<feature type="transmembrane region" description="Helical" evidence="4">
    <location>
        <begin position="161"/>
        <end position="181"/>
    </location>
</feature>
<reference evidence="6 7" key="1">
    <citation type="journal article" date="2017" name="Nat. Microbiol.">
        <title>Natural product diversity associated with the nematode symbionts Photorhabdus and Xenorhabdus.</title>
        <authorList>
            <person name="Tobias N.J."/>
            <person name="Wolff H."/>
            <person name="Djahanschiri B."/>
            <person name="Grundmann F."/>
            <person name="Kronenwerth M."/>
            <person name="Shi Y.M."/>
            <person name="Simonyi S."/>
            <person name="Grun P."/>
            <person name="Shapiro-Ilan D."/>
            <person name="Pidot S.J."/>
            <person name="Stinear T.P."/>
            <person name="Ebersberger I."/>
            <person name="Bode H.B."/>
        </authorList>
    </citation>
    <scope>NUCLEOTIDE SEQUENCE [LARGE SCALE GENOMIC DNA]</scope>
    <source>
        <strain evidence="6 7">DSM 17904</strain>
    </source>
</reference>
<keyword evidence="1 4" id="KW-0812">Transmembrane</keyword>
<feature type="transmembrane region" description="Helical" evidence="4">
    <location>
        <begin position="299"/>
        <end position="320"/>
    </location>
</feature>
<keyword evidence="2 4" id="KW-1133">Transmembrane helix</keyword>
<protein>
    <submittedName>
        <fullName evidence="6">MFS transporter</fullName>
    </submittedName>
</protein>
<evidence type="ECO:0000259" key="5">
    <source>
        <dbReference type="PROSITE" id="PS50850"/>
    </source>
</evidence>
<sequence length="396" mass="41413">MRNFSLIILGNIALESSMPLLFAVGGLAGLYLAPLSWLATLPIAVQMAAGTVCSIPFSNLMARYSRRAGFILSGITMILGGLISAIAIYLDSFILLLGGHFLIGISMVGVNFLRYAAAESVPKNRAATASSILLASGIIGVIIGSELYGQGNNLRFELPFVGIYLIISAIGGCAALAFSQLNGGFRYSIYQIDSDVSKTSGFAFIISNPSLFFGIVAMVLGHAIMIIVMSAASIASAGYGLGNSETGMLIGAHLVAMFAPGMITGMLISKMGANRIILLGAILNLAGFLTGLISETNMIILGAPLIFAGLGWNFMFLGGTHIINGMSDGMDKVRVQGASETLLALVSMVFALASGGIYELLGWVGLIFVVAIMTLLTIALLFIHAYLMPNIVDKSV</sequence>
<feature type="transmembrane region" description="Helical" evidence="4">
    <location>
        <begin position="96"/>
        <end position="117"/>
    </location>
</feature>
<comment type="caution">
    <text evidence="6">The sequence shown here is derived from an EMBL/GenBank/DDBJ whole genome shotgun (WGS) entry which is preliminary data.</text>
</comment>
<evidence type="ECO:0000313" key="7">
    <source>
        <dbReference type="Proteomes" id="UP000222366"/>
    </source>
</evidence>
<dbReference type="GO" id="GO:0022857">
    <property type="term" value="F:transmembrane transporter activity"/>
    <property type="evidence" value="ECO:0007669"/>
    <property type="project" value="InterPro"/>
</dbReference>
<feature type="transmembrane region" description="Helical" evidence="4">
    <location>
        <begin position="202"/>
        <end position="235"/>
    </location>
</feature>
<organism evidence="6 7">
    <name type="scientific">Xenorhabdus stockiae</name>
    <dbReference type="NCBI Taxonomy" id="351614"/>
    <lineage>
        <taxon>Bacteria</taxon>
        <taxon>Pseudomonadati</taxon>
        <taxon>Pseudomonadota</taxon>
        <taxon>Gammaproteobacteria</taxon>
        <taxon>Enterobacterales</taxon>
        <taxon>Morganellaceae</taxon>
        <taxon>Xenorhabdus</taxon>
    </lineage>
</organism>
<feature type="transmembrane region" description="Helical" evidence="4">
    <location>
        <begin position="129"/>
        <end position="149"/>
    </location>
</feature>
<name>A0A2D0KC11_9GAMM</name>
<proteinExistence type="predicted"/>
<evidence type="ECO:0000256" key="2">
    <source>
        <dbReference type="ARBA" id="ARBA00022989"/>
    </source>
</evidence>
<dbReference type="PANTHER" id="PTHR23534:SF1">
    <property type="entry name" value="MAJOR FACILITATOR SUPERFAMILY PROTEIN"/>
    <property type="match status" value="1"/>
</dbReference>
<evidence type="ECO:0000256" key="4">
    <source>
        <dbReference type="SAM" id="Phobius"/>
    </source>
</evidence>
<feature type="transmembrane region" description="Helical" evidence="4">
    <location>
        <begin position="247"/>
        <end position="269"/>
    </location>
</feature>
<feature type="transmembrane region" description="Helical" evidence="4">
    <location>
        <begin position="69"/>
        <end position="90"/>
    </location>
</feature>
<dbReference type="InterPro" id="IPR036259">
    <property type="entry name" value="MFS_trans_sf"/>
</dbReference>
<keyword evidence="7" id="KW-1185">Reference proteome</keyword>
<evidence type="ECO:0000256" key="3">
    <source>
        <dbReference type="ARBA" id="ARBA00023136"/>
    </source>
</evidence>
<gene>
    <name evidence="6" type="ORF">Xsto_03604</name>
</gene>
<feature type="domain" description="Major facilitator superfamily (MFS) profile" evidence="5">
    <location>
        <begin position="209"/>
        <end position="396"/>
    </location>
</feature>
<keyword evidence="3 4" id="KW-0472">Membrane</keyword>
<dbReference type="SUPFAM" id="SSF103473">
    <property type="entry name" value="MFS general substrate transporter"/>
    <property type="match status" value="1"/>
</dbReference>